<comment type="caution">
    <text evidence="1">The sequence shown here is derived from an EMBL/GenBank/DDBJ whole genome shotgun (WGS) entry which is preliminary data.</text>
</comment>
<organism evidence="1 2">
    <name type="scientific">Conger conger</name>
    <name type="common">Conger eel</name>
    <name type="synonym">Muraena conger</name>
    <dbReference type="NCBI Taxonomy" id="82655"/>
    <lineage>
        <taxon>Eukaryota</taxon>
        <taxon>Metazoa</taxon>
        <taxon>Chordata</taxon>
        <taxon>Craniata</taxon>
        <taxon>Vertebrata</taxon>
        <taxon>Euteleostomi</taxon>
        <taxon>Actinopterygii</taxon>
        <taxon>Neopterygii</taxon>
        <taxon>Teleostei</taxon>
        <taxon>Anguilliformes</taxon>
        <taxon>Congridae</taxon>
        <taxon>Conger</taxon>
    </lineage>
</organism>
<dbReference type="EMBL" id="JAFJMO010000003">
    <property type="protein sequence ID" value="KAJ8282220.1"/>
    <property type="molecule type" value="Genomic_DNA"/>
</dbReference>
<evidence type="ECO:0000313" key="2">
    <source>
        <dbReference type="Proteomes" id="UP001152803"/>
    </source>
</evidence>
<keyword evidence="2" id="KW-1185">Reference proteome</keyword>
<reference evidence="1" key="1">
    <citation type="journal article" date="2023" name="Science">
        <title>Genome structures resolve the early diversification of teleost fishes.</title>
        <authorList>
            <person name="Parey E."/>
            <person name="Louis A."/>
            <person name="Montfort J."/>
            <person name="Bouchez O."/>
            <person name="Roques C."/>
            <person name="Iampietro C."/>
            <person name="Lluch J."/>
            <person name="Castinel A."/>
            <person name="Donnadieu C."/>
            <person name="Desvignes T."/>
            <person name="Floi Bucao C."/>
            <person name="Jouanno E."/>
            <person name="Wen M."/>
            <person name="Mejri S."/>
            <person name="Dirks R."/>
            <person name="Jansen H."/>
            <person name="Henkel C."/>
            <person name="Chen W.J."/>
            <person name="Zahm M."/>
            <person name="Cabau C."/>
            <person name="Klopp C."/>
            <person name="Thompson A.W."/>
            <person name="Robinson-Rechavi M."/>
            <person name="Braasch I."/>
            <person name="Lecointre G."/>
            <person name="Bobe J."/>
            <person name="Postlethwait J.H."/>
            <person name="Berthelot C."/>
            <person name="Roest Crollius H."/>
            <person name="Guiguen Y."/>
        </authorList>
    </citation>
    <scope>NUCLEOTIDE SEQUENCE</scope>
    <source>
        <strain evidence="1">Concon-B</strain>
    </source>
</reference>
<dbReference type="AlphaFoldDB" id="A0A9Q1DUV2"/>
<dbReference type="Proteomes" id="UP001152803">
    <property type="component" value="Unassembled WGS sequence"/>
</dbReference>
<evidence type="ECO:0000313" key="1">
    <source>
        <dbReference type="EMBL" id="KAJ8282220.1"/>
    </source>
</evidence>
<sequence>MSQGQEEWRSRPWQPVCICQGQKSSSPHKNRMCFNSKANDGLASTSPQREMSSPEDNPLGPCCWLCPLIISMSCYYCL</sequence>
<name>A0A9Q1DUV2_CONCO</name>
<proteinExistence type="predicted"/>
<gene>
    <name evidence="1" type="ORF">COCON_G00047390</name>
</gene>
<protein>
    <submittedName>
        <fullName evidence="1">Uncharacterized protein</fullName>
    </submittedName>
</protein>
<accession>A0A9Q1DUV2</accession>